<dbReference type="Gene3D" id="3.40.50.150">
    <property type="entry name" value="Vaccinia Virus protein VP39"/>
    <property type="match status" value="1"/>
</dbReference>
<dbReference type="InterPro" id="IPR051052">
    <property type="entry name" value="Diverse_substrate_MTase"/>
</dbReference>
<dbReference type="Proteomes" id="UP000240509">
    <property type="component" value="Unassembled WGS sequence"/>
</dbReference>
<dbReference type="RefSeq" id="WP_107584731.1">
    <property type="nucleotide sequence ID" value="NZ_PZJJ01000010.1"/>
</dbReference>
<keyword evidence="4" id="KW-0949">S-adenosyl-L-methionine</keyword>
<name>A0A2T4U6V0_9BACI</name>
<reference evidence="6 7" key="1">
    <citation type="submission" date="2018-03" db="EMBL/GenBank/DDBJ databases">
        <title>Alkalicoccus saliphilus sp. nov., isolated from a mineral pool.</title>
        <authorList>
            <person name="Zhao B."/>
        </authorList>
    </citation>
    <scope>NUCLEOTIDE SEQUENCE [LARGE SCALE GENOMIC DNA]</scope>
    <source>
        <strain evidence="6 7">6AG</strain>
    </source>
</reference>
<dbReference type="EMBL" id="PZJJ01000010">
    <property type="protein sequence ID" value="PTL39130.1"/>
    <property type="molecule type" value="Genomic_DNA"/>
</dbReference>
<sequence length="262" mass="29946">MTVTDQKEDVRQQFGKNASGYTVSELHAKGKDLEVLVNLIEQKDNSTLLDIATGAGHTVNVLAPYVTEAVAFDLTEEMLDQARTLIQKNKHENVSFVRGDAENMPFEEETFDIVTCRIAAHHFQDLHKFLKEVRRVLKPGGAFILIDNTAPEADSFDTFYNTIEKERDYSHVRAWKKSEWIHLIEQYGLELAAAHGFKKTFHFEDWCSRMQMTEDEKQHLSSYIKNTGQDIKTKFHIIIEEDNVSSFQGEAVILKAVKAPVI</sequence>
<gene>
    <name evidence="6" type="ORF">C6Y45_08100</name>
</gene>
<evidence type="ECO:0000256" key="4">
    <source>
        <dbReference type="ARBA" id="ARBA00022691"/>
    </source>
</evidence>
<dbReference type="SUPFAM" id="SSF53335">
    <property type="entry name" value="S-adenosyl-L-methionine-dependent methyltransferases"/>
    <property type="match status" value="1"/>
</dbReference>
<keyword evidence="3 6" id="KW-0808">Transferase</keyword>
<dbReference type="GO" id="GO:0032259">
    <property type="term" value="P:methylation"/>
    <property type="evidence" value="ECO:0007669"/>
    <property type="project" value="UniProtKB-KW"/>
</dbReference>
<dbReference type="InterPro" id="IPR013216">
    <property type="entry name" value="Methyltransf_11"/>
</dbReference>
<evidence type="ECO:0000256" key="3">
    <source>
        <dbReference type="ARBA" id="ARBA00022679"/>
    </source>
</evidence>
<keyword evidence="2 6" id="KW-0489">Methyltransferase</keyword>
<organism evidence="6 7">
    <name type="scientific">Alkalicoccus saliphilus</name>
    <dbReference type="NCBI Taxonomy" id="200989"/>
    <lineage>
        <taxon>Bacteria</taxon>
        <taxon>Bacillati</taxon>
        <taxon>Bacillota</taxon>
        <taxon>Bacilli</taxon>
        <taxon>Bacillales</taxon>
        <taxon>Bacillaceae</taxon>
        <taxon>Alkalicoccus</taxon>
    </lineage>
</organism>
<dbReference type="GO" id="GO:0008757">
    <property type="term" value="F:S-adenosylmethionine-dependent methyltransferase activity"/>
    <property type="evidence" value="ECO:0007669"/>
    <property type="project" value="InterPro"/>
</dbReference>
<comment type="similarity">
    <text evidence="1">Belongs to the methyltransferase superfamily.</text>
</comment>
<dbReference type="CDD" id="cd02440">
    <property type="entry name" value="AdoMet_MTases"/>
    <property type="match status" value="1"/>
</dbReference>
<evidence type="ECO:0000256" key="2">
    <source>
        <dbReference type="ARBA" id="ARBA00022603"/>
    </source>
</evidence>
<protein>
    <submittedName>
        <fullName evidence="6">SAM-dependent methyltransferase</fullName>
    </submittedName>
</protein>
<dbReference type="PANTHER" id="PTHR44942">
    <property type="entry name" value="METHYLTRANSF_11 DOMAIN-CONTAINING PROTEIN"/>
    <property type="match status" value="1"/>
</dbReference>
<evidence type="ECO:0000256" key="1">
    <source>
        <dbReference type="ARBA" id="ARBA00008361"/>
    </source>
</evidence>
<proteinExistence type="inferred from homology"/>
<dbReference type="AlphaFoldDB" id="A0A2T4U6V0"/>
<dbReference type="PANTHER" id="PTHR44942:SF4">
    <property type="entry name" value="METHYLTRANSFERASE TYPE 11 DOMAIN-CONTAINING PROTEIN"/>
    <property type="match status" value="1"/>
</dbReference>
<feature type="domain" description="Methyltransferase type 11" evidence="5">
    <location>
        <begin position="49"/>
        <end position="145"/>
    </location>
</feature>
<evidence type="ECO:0000313" key="7">
    <source>
        <dbReference type="Proteomes" id="UP000240509"/>
    </source>
</evidence>
<evidence type="ECO:0000259" key="5">
    <source>
        <dbReference type="Pfam" id="PF08241"/>
    </source>
</evidence>
<evidence type="ECO:0000313" key="6">
    <source>
        <dbReference type="EMBL" id="PTL39130.1"/>
    </source>
</evidence>
<dbReference type="OrthoDB" id="43862at2"/>
<dbReference type="PROSITE" id="PS01184">
    <property type="entry name" value="UBIE_2"/>
    <property type="match status" value="1"/>
</dbReference>
<dbReference type="InterPro" id="IPR029063">
    <property type="entry name" value="SAM-dependent_MTases_sf"/>
</dbReference>
<dbReference type="Pfam" id="PF08241">
    <property type="entry name" value="Methyltransf_11"/>
    <property type="match status" value="1"/>
</dbReference>
<dbReference type="InterPro" id="IPR023576">
    <property type="entry name" value="UbiE/COQ5_MeTrFase_CS"/>
</dbReference>
<accession>A0A2T4U6V0</accession>
<keyword evidence="7" id="KW-1185">Reference proteome</keyword>
<comment type="caution">
    <text evidence="6">The sequence shown here is derived from an EMBL/GenBank/DDBJ whole genome shotgun (WGS) entry which is preliminary data.</text>
</comment>